<evidence type="ECO:0000259" key="2">
    <source>
        <dbReference type="Pfam" id="PF06991"/>
    </source>
</evidence>
<evidence type="ECO:0000313" key="4">
    <source>
        <dbReference type="Proteomes" id="UP000094455"/>
    </source>
</evidence>
<dbReference type="GeneID" id="30178312"/>
<organism evidence="3 4">
    <name type="scientific">Pichia membranifaciens NRRL Y-2026</name>
    <dbReference type="NCBI Taxonomy" id="763406"/>
    <lineage>
        <taxon>Eukaryota</taxon>
        <taxon>Fungi</taxon>
        <taxon>Dikarya</taxon>
        <taxon>Ascomycota</taxon>
        <taxon>Saccharomycotina</taxon>
        <taxon>Pichiomycetes</taxon>
        <taxon>Pichiales</taxon>
        <taxon>Pichiaceae</taxon>
        <taxon>Pichia</taxon>
    </lineage>
</organism>
<dbReference type="RefSeq" id="XP_019015783.1">
    <property type="nucleotide sequence ID" value="XM_019161625.1"/>
</dbReference>
<sequence>MVSSGSDSDSDSGSGSSGSDEPTFHKKVAFRKTTPQQQQKDKADAPAGVAPTLEDVAVSSINRNLKRLEREQLHRAFQDSLVLDERVLCEAVDDADVPDDAVELLAWKRRELDRLHRDRNRRIAREEGGL</sequence>
<dbReference type="Proteomes" id="UP000094455">
    <property type="component" value="Unassembled WGS sequence"/>
</dbReference>
<feature type="domain" description="Micro-fibrillar-associated protein 1 C-terminal" evidence="2">
    <location>
        <begin position="22"/>
        <end position="127"/>
    </location>
</feature>
<accession>A0A1E3NEW7</accession>
<dbReference type="InterPro" id="IPR009730">
    <property type="entry name" value="MFAP1_C"/>
</dbReference>
<dbReference type="EMBL" id="KV454006">
    <property type="protein sequence ID" value="ODQ44670.1"/>
    <property type="molecule type" value="Genomic_DNA"/>
</dbReference>
<reference evidence="3 4" key="1">
    <citation type="journal article" date="2016" name="Proc. Natl. Acad. Sci. U.S.A.">
        <title>Comparative genomics of biotechnologically important yeasts.</title>
        <authorList>
            <person name="Riley R."/>
            <person name="Haridas S."/>
            <person name="Wolfe K.H."/>
            <person name="Lopes M.R."/>
            <person name="Hittinger C.T."/>
            <person name="Goeker M."/>
            <person name="Salamov A.A."/>
            <person name="Wisecaver J.H."/>
            <person name="Long T.M."/>
            <person name="Calvey C.H."/>
            <person name="Aerts A.L."/>
            <person name="Barry K.W."/>
            <person name="Choi C."/>
            <person name="Clum A."/>
            <person name="Coughlan A.Y."/>
            <person name="Deshpande S."/>
            <person name="Douglass A.P."/>
            <person name="Hanson S.J."/>
            <person name="Klenk H.-P."/>
            <person name="LaButti K.M."/>
            <person name="Lapidus A."/>
            <person name="Lindquist E.A."/>
            <person name="Lipzen A.M."/>
            <person name="Meier-Kolthoff J.P."/>
            <person name="Ohm R.A."/>
            <person name="Otillar R.P."/>
            <person name="Pangilinan J.L."/>
            <person name="Peng Y."/>
            <person name="Rokas A."/>
            <person name="Rosa C.A."/>
            <person name="Scheuner C."/>
            <person name="Sibirny A.A."/>
            <person name="Slot J.C."/>
            <person name="Stielow J.B."/>
            <person name="Sun H."/>
            <person name="Kurtzman C.P."/>
            <person name="Blackwell M."/>
            <person name="Grigoriev I.V."/>
            <person name="Jeffries T.W."/>
        </authorList>
    </citation>
    <scope>NUCLEOTIDE SEQUENCE [LARGE SCALE GENOMIC DNA]</scope>
    <source>
        <strain evidence="3 4">NRRL Y-2026</strain>
    </source>
</reference>
<evidence type="ECO:0000313" key="3">
    <source>
        <dbReference type="EMBL" id="ODQ44670.1"/>
    </source>
</evidence>
<proteinExistence type="predicted"/>
<dbReference type="AlphaFoldDB" id="A0A1E3NEW7"/>
<feature type="compositionally biased region" description="Low complexity" evidence="1">
    <location>
        <begin position="1"/>
        <end position="20"/>
    </location>
</feature>
<gene>
    <name evidence="3" type="ORF">PICMEDRAFT_174989</name>
</gene>
<protein>
    <recommendedName>
        <fullName evidence="2">Micro-fibrillar-associated protein 1 C-terminal domain-containing protein</fullName>
    </recommendedName>
</protein>
<keyword evidence="4" id="KW-1185">Reference proteome</keyword>
<name>A0A1E3NEW7_9ASCO</name>
<dbReference type="OrthoDB" id="1111734at2759"/>
<feature type="region of interest" description="Disordered" evidence="1">
    <location>
        <begin position="1"/>
        <end position="51"/>
    </location>
</feature>
<evidence type="ECO:0000256" key="1">
    <source>
        <dbReference type="SAM" id="MobiDB-lite"/>
    </source>
</evidence>
<dbReference type="Pfam" id="PF06991">
    <property type="entry name" value="MFAP1"/>
    <property type="match status" value="1"/>
</dbReference>